<accession>A0A7C4GIA1</accession>
<organism evidence="1">
    <name type="scientific">Fervidobacterium thailandense</name>
    <dbReference type="NCBI Taxonomy" id="1008305"/>
    <lineage>
        <taxon>Bacteria</taxon>
        <taxon>Thermotogati</taxon>
        <taxon>Thermotogota</taxon>
        <taxon>Thermotogae</taxon>
        <taxon>Thermotogales</taxon>
        <taxon>Fervidobacteriaceae</taxon>
        <taxon>Fervidobacterium</taxon>
    </lineage>
</organism>
<evidence type="ECO:0000313" key="1">
    <source>
        <dbReference type="EMBL" id="HGU39826.1"/>
    </source>
</evidence>
<gene>
    <name evidence="1" type="ORF">ENT77_01290</name>
</gene>
<sequence>MVVEVNNVRLLDDYEGFSYYREQLERAKVGFLLLLSNLFPDAHFVFYNIYGDFAMHDYVQNTLSGIFKSFEVSVAGEDVTFNSSPINNIPVVLIDGRPRVVEEAETIGLIRTDSVSSQRCAYKRCFTVVESPLLDRGMEGVYGLFVELIPKTPMEHVALKSLARDEERYVVLKILRGEDVCF</sequence>
<dbReference type="EMBL" id="DSZY01000006">
    <property type="protein sequence ID" value="HGU39826.1"/>
    <property type="molecule type" value="Genomic_DNA"/>
</dbReference>
<protein>
    <submittedName>
        <fullName evidence="1">Uncharacterized protein</fullName>
    </submittedName>
</protein>
<reference evidence="1" key="1">
    <citation type="journal article" date="2020" name="mSystems">
        <title>Genome- and Community-Level Interaction Insights into Carbon Utilization and Element Cycling Functions of Hydrothermarchaeota in Hydrothermal Sediment.</title>
        <authorList>
            <person name="Zhou Z."/>
            <person name="Liu Y."/>
            <person name="Xu W."/>
            <person name="Pan J."/>
            <person name="Luo Z.H."/>
            <person name="Li M."/>
        </authorList>
    </citation>
    <scope>NUCLEOTIDE SEQUENCE [LARGE SCALE GENOMIC DNA]</scope>
    <source>
        <strain evidence="1">SpSt-609</strain>
    </source>
</reference>
<comment type="caution">
    <text evidence="1">The sequence shown here is derived from an EMBL/GenBank/DDBJ whole genome shotgun (WGS) entry which is preliminary data.</text>
</comment>
<proteinExistence type="predicted"/>
<dbReference type="AlphaFoldDB" id="A0A7C4GIA1"/>
<name>A0A7C4GIA1_9BACT</name>